<gene>
    <name evidence="1" type="ORF">CQA63_08000</name>
</gene>
<dbReference type="Proteomes" id="UP000256599">
    <property type="component" value="Unassembled WGS sequence"/>
</dbReference>
<accession>A0A3D8I1Y0</accession>
<keyword evidence="2" id="KW-1185">Reference proteome</keyword>
<evidence type="ECO:0000313" key="1">
    <source>
        <dbReference type="EMBL" id="RDU59128.1"/>
    </source>
</evidence>
<protein>
    <submittedName>
        <fullName evidence="1">Sua5 YciO YrdC YwlC family protein</fullName>
    </submittedName>
</protein>
<name>A0A3D8I1Y0_9HELI</name>
<dbReference type="RefSeq" id="WP_104700364.1">
    <property type="nucleotide sequence ID" value="NZ_FZPP01000027.1"/>
</dbReference>
<dbReference type="SUPFAM" id="SSF55821">
    <property type="entry name" value="YrdC/RibB"/>
    <property type="match status" value="1"/>
</dbReference>
<evidence type="ECO:0000313" key="2">
    <source>
        <dbReference type="Proteomes" id="UP000256599"/>
    </source>
</evidence>
<dbReference type="InterPro" id="IPR017945">
    <property type="entry name" value="DHBP_synth_RibB-like_a/b_dom"/>
</dbReference>
<reference evidence="1 2" key="1">
    <citation type="submission" date="2018-04" db="EMBL/GenBank/DDBJ databases">
        <title>Novel Campyloabacter and Helicobacter Species and Strains.</title>
        <authorList>
            <person name="Mannion A.J."/>
            <person name="Shen Z."/>
            <person name="Fox J.G."/>
        </authorList>
    </citation>
    <scope>NUCLEOTIDE SEQUENCE [LARGE SCALE GENOMIC DNA]</scope>
    <source>
        <strain evidence="1 2">MIT 98-6070</strain>
    </source>
</reference>
<dbReference type="AlphaFoldDB" id="A0A3D8I1Y0"/>
<proteinExistence type="predicted"/>
<organism evidence="1 2">
    <name type="scientific">Helicobacter marmotae</name>
    <dbReference type="NCBI Taxonomy" id="152490"/>
    <lineage>
        <taxon>Bacteria</taxon>
        <taxon>Pseudomonadati</taxon>
        <taxon>Campylobacterota</taxon>
        <taxon>Epsilonproteobacteria</taxon>
        <taxon>Campylobacterales</taxon>
        <taxon>Helicobacteraceae</taxon>
        <taxon>Helicobacter</taxon>
    </lineage>
</organism>
<dbReference type="OrthoDB" id="5339525at2"/>
<comment type="caution">
    <text evidence="1">The sequence shown here is derived from an EMBL/GenBank/DDBJ whole genome shotgun (WGS) entry which is preliminary data.</text>
</comment>
<sequence>MQKDKNALIYFAQCDTTAGLLSHNPLALNAAKGRPTSQAILLQVATLEILKTHVRIPNVHKNRIRRAKKCSFIYPNNKAIRVVQESGINKLHLQFFNTHKSFYSTSANLSGAGFNQAWAEQISDVIVYDKRGFAQYSASKIYKINHSKIQRKR</sequence>
<dbReference type="EMBL" id="NXLR01000018">
    <property type="protein sequence ID" value="RDU59128.1"/>
    <property type="molecule type" value="Genomic_DNA"/>
</dbReference>